<gene>
    <name evidence="3" type="ORF">HMPREF9302_05260</name>
</gene>
<dbReference type="InterPro" id="IPR008927">
    <property type="entry name" value="6-PGluconate_DH-like_C_sf"/>
</dbReference>
<reference evidence="3 4" key="1">
    <citation type="submission" date="2014-07" db="EMBL/GenBank/DDBJ databases">
        <authorList>
            <person name="McCorrison J."/>
            <person name="Sanka R."/>
            <person name="Torralba M."/>
            <person name="Gillis M."/>
            <person name="Haft D.H."/>
            <person name="Methe B."/>
            <person name="Sutton G."/>
            <person name="Nelson K.E."/>
        </authorList>
    </citation>
    <scope>NUCLEOTIDE SEQUENCE [LARGE SCALE GENOMIC DNA]</scope>
    <source>
        <strain evidence="3 4">DNF00058</strain>
    </source>
</reference>
<sequence>MKVVLIGAGNLATNLGKAFKKAGIEVVQVYSRTKKSAKLLSDILVCNWTIDVQEIVDDADYYIFSVKDNVLEQLIIDVCSHIKTGIFLHTAGSMSCDVFKNKVNKYGVFYPLQTFSKNSYVDFENIPIFIEGNSIEVSQQLEMLAKKISINVYTLTSEVRQYIHLSAVWVCNFVNHCYSIGQDILAQHGIPFKVLLPLIYETTKKVSYLQPKEAQTGPAVRGDKNIIEKHIKLMHDNPQWQELYKNFSQNIYDMSSSKKKHYDKL</sequence>
<comment type="caution">
    <text evidence="3">The sequence shown here is derived from an EMBL/GenBank/DDBJ whole genome shotgun (WGS) entry which is preliminary data.</text>
</comment>
<feature type="domain" description="DUF2520" evidence="2">
    <location>
        <begin position="126"/>
        <end position="250"/>
    </location>
</feature>
<dbReference type="Pfam" id="PF03807">
    <property type="entry name" value="F420_oxidored"/>
    <property type="match status" value="1"/>
</dbReference>
<dbReference type="InterPro" id="IPR037108">
    <property type="entry name" value="TM1727-like_C_sf"/>
</dbReference>
<dbReference type="Gene3D" id="1.10.1040.20">
    <property type="entry name" value="ProC-like, C-terminal domain"/>
    <property type="match status" value="1"/>
</dbReference>
<evidence type="ECO:0000313" key="4">
    <source>
        <dbReference type="Proteomes" id="UP000029614"/>
    </source>
</evidence>
<proteinExistence type="predicted"/>
<organism evidence="3 4">
    <name type="scientific">Prevotella amnii DNF00058</name>
    <dbReference type="NCBI Taxonomy" id="1401066"/>
    <lineage>
        <taxon>Bacteria</taxon>
        <taxon>Pseudomonadati</taxon>
        <taxon>Bacteroidota</taxon>
        <taxon>Bacteroidia</taxon>
        <taxon>Bacteroidales</taxon>
        <taxon>Prevotellaceae</taxon>
        <taxon>Prevotella</taxon>
    </lineage>
</organism>
<name>A0A096AZA0_9BACT</name>
<feature type="domain" description="Pyrroline-5-carboxylate reductase catalytic N-terminal" evidence="1">
    <location>
        <begin position="2"/>
        <end position="76"/>
    </location>
</feature>
<dbReference type="OrthoDB" id="9810755at2"/>
<protein>
    <submittedName>
        <fullName evidence="3">NADP oxidoreductase</fullName>
    </submittedName>
</protein>
<dbReference type="RefSeq" id="WP_008450997.1">
    <property type="nucleotide sequence ID" value="NZ_JRNU01000018.1"/>
</dbReference>
<dbReference type="SUPFAM" id="SSF48179">
    <property type="entry name" value="6-phosphogluconate dehydrogenase C-terminal domain-like"/>
    <property type="match status" value="1"/>
</dbReference>
<dbReference type="AlphaFoldDB" id="A0A096AZA0"/>
<evidence type="ECO:0000313" key="3">
    <source>
        <dbReference type="EMBL" id="KGF52071.1"/>
    </source>
</evidence>
<keyword evidence="4" id="KW-1185">Reference proteome</keyword>
<dbReference type="InterPro" id="IPR018931">
    <property type="entry name" value="DUF2520"/>
</dbReference>
<dbReference type="PANTHER" id="PTHR40459">
    <property type="entry name" value="CONSERVED HYPOTHETICAL ALANINE AND LEUCINE RICH PROTEIN"/>
    <property type="match status" value="1"/>
</dbReference>
<dbReference type="Gene3D" id="3.40.50.720">
    <property type="entry name" value="NAD(P)-binding Rossmann-like Domain"/>
    <property type="match status" value="1"/>
</dbReference>
<dbReference type="Pfam" id="PF10728">
    <property type="entry name" value="DUF2520"/>
    <property type="match status" value="1"/>
</dbReference>
<evidence type="ECO:0000259" key="1">
    <source>
        <dbReference type="Pfam" id="PF03807"/>
    </source>
</evidence>
<dbReference type="PANTHER" id="PTHR40459:SF1">
    <property type="entry name" value="CONSERVED HYPOTHETICAL ALANINE AND LEUCINE RICH PROTEIN"/>
    <property type="match status" value="1"/>
</dbReference>
<dbReference type="Proteomes" id="UP000029614">
    <property type="component" value="Unassembled WGS sequence"/>
</dbReference>
<dbReference type="InterPro" id="IPR036291">
    <property type="entry name" value="NAD(P)-bd_dom_sf"/>
</dbReference>
<dbReference type="SUPFAM" id="SSF51735">
    <property type="entry name" value="NAD(P)-binding Rossmann-fold domains"/>
    <property type="match status" value="1"/>
</dbReference>
<dbReference type="EMBL" id="JRNU01000018">
    <property type="protein sequence ID" value="KGF52071.1"/>
    <property type="molecule type" value="Genomic_DNA"/>
</dbReference>
<accession>A0A096AZA0</accession>
<dbReference type="InterPro" id="IPR028939">
    <property type="entry name" value="P5C_Rdtase_cat_N"/>
</dbReference>
<evidence type="ECO:0000259" key="2">
    <source>
        <dbReference type="Pfam" id="PF10728"/>
    </source>
</evidence>